<protein>
    <recommendedName>
        <fullName evidence="4">MFS transporter</fullName>
    </recommendedName>
</protein>
<gene>
    <name evidence="2" type="ORF">C5F51_32325</name>
</gene>
<reference evidence="2 3" key="1">
    <citation type="submission" date="2018-02" db="EMBL/GenBank/DDBJ databases">
        <title>8 Nocardia nova and 1 Nocardia cyriacigeorgica strain used for evolution to TMP-SMX.</title>
        <authorList>
            <person name="Mehta H."/>
            <person name="Weng J."/>
            <person name="Shamoo Y."/>
        </authorList>
    </citation>
    <scope>NUCLEOTIDE SEQUENCE [LARGE SCALE GENOMIC DNA]</scope>
    <source>
        <strain evidence="2 3">BAA2227</strain>
    </source>
</reference>
<evidence type="ECO:0000256" key="1">
    <source>
        <dbReference type="SAM" id="MobiDB-lite"/>
    </source>
</evidence>
<evidence type="ECO:0000313" key="3">
    <source>
        <dbReference type="Proteomes" id="UP000238356"/>
    </source>
</evidence>
<keyword evidence="3" id="KW-1185">Reference proteome</keyword>
<evidence type="ECO:0000313" key="2">
    <source>
        <dbReference type="EMBL" id="PPJ22124.1"/>
    </source>
</evidence>
<dbReference type="AlphaFoldDB" id="A0A2S5ZX43"/>
<feature type="non-terminal residue" evidence="2">
    <location>
        <position position="70"/>
    </location>
</feature>
<name>A0A2S5ZX43_9NOCA</name>
<dbReference type="SUPFAM" id="SSF103473">
    <property type="entry name" value="MFS general substrate transporter"/>
    <property type="match status" value="1"/>
</dbReference>
<feature type="region of interest" description="Disordered" evidence="1">
    <location>
        <begin position="1"/>
        <end position="20"/>
    </location>
</feature>
<dbReference type="InterPro" id="IPR036259">
    <property type="entry name" value="MFS_trans_sf"/>
</dbReference>
<accession>A0A2S5ZX43</accession>
<sequence length="70" mass="7299">MTTSTTREPAAQPAPGAAPGTLSHRQVLTILSGLLLGMFLAALDQNIVSVAIVRIANSLHGFDQQAWATT</sequence>
<evidence type="ECO:0008006" key="4">
    <source>
        <dbReference type="Google" id="ProtNLM"/>
    </source>
</evidence>
<organism evidence="2 3">
    <name type="scientific">Nocardia nova</name>
    <dbReference type="NCBI Taxonomy" id="37330"/>
    <lineage>
        <taxon>Bacteria</taxon>
        <taxon>Bacillati</taxon>
        <taxon>Actinomycetota</taxon>
        <taxon>Actinomycetes</taxon>
        <taxon>Mycobacteriales</taxon>
        <taxon>Nocardiaceae</taxon>
        <taxon>Nocardia</taxon>
    </lineage>
</organism>
<proteinExistence type="predicted"/>
<dbReference type="Proteomes" id="UP000238356">
    <property type="component" value="Unassembled WGS sequence"/>
</dbReference>
<dbReference type="EMBL" id="PSZD01000032">
    <property type="protein sequence ID" value="PPJ22124.1"/>
    <property type="molecule type" value="Genomic_DNA"/>
</dbReference>
<feature type="compositionally biased region" description="Low complexity" evidence="1">
    <location>
        <begin position="9"/>
        <end position="20"/>
    </location>
</feature>
<comment type="caution">
    <text evidence="2">The sequence shown here is derived from an EMBL/GenBank/DDBJ whole genome shotgun (WGS) entry which is preliminary data.</text>
</comment>